<dbReference type="Gene3D" id="3.30.2410.10">
    <property type="entry name" value="Hect, E3 ligase catalytic domain"/>
    <property type="match status" value="1"/>
</dbReference>
<evidence type="ECO:0000256" key="2">
    <source>
        <dbReference type="ARBA" id="ARBA00004906"/>
    </source>
</evidence>
<dbReference type="InterPro" id="IPR050409">
    <property type="entry name" value="E3_ubiq-protein_ligase"/>
</dbReference>
<evidence type="ECO:0000313" key="11">
    <source>
        <dbReference type="EMBL" id="GBG29066.1"/>
    </source>
</evidence>
<dbReference type="Gene3D" id="2.60.40.10">
    <property type="entry name" value="Immunoglobulins"/>
    <property type="match status" value="1"/>
</dbReference>
<dbReference type="PANTHER" id="PTHR11254">
    <property type="entry name" value="HECT DOMAIN UBIQUITIN-PROTEIN LIGASE"/>
    <property type="match status" value="1"/>
</dbReference>
<comment type="catalytic activity">
    <reaction evidence="1">
        <text>S-ubiquitinyl-[E2 ubiquitin-conjugating enzyme]-L-cysteine + [acceptor protein]-L-lysine = [E2 ubiquitin-conjugating enzyme]-L-cysteine + N(6)-ubiquitinyl-[acceptor protein]-L-lysine.</text>
        <dbReference type="EC" id="2.3.2.26"/>
    </reaction>
</comment>
<organism evidence="11 12">
    <name type="scientific">Hondaea fermentalgiana</name>
    <dbReference type="NCBI Taxonomy" id="2315210"/>
    <lineage>
        <taxon>Eukaryota</taxon>
        <taxon>Sar</taxon>
        <taxon>Stramenopiles</taxon>
        <taxon>Bigyra</taxon>
        <taxon>Labyrinthulomycetes</taxon>
        <taxon>Thraustochytrida</taxon>
        <taxon>Thraustochytriidae</taxon>
        <taxon>Hondaea</taxon>
    </lineage>
</organism>
<evidence type="ECO:0000256" key="7">
    <source>
        <dbReference type="PROSITE-ProRule" id="PRU00104"/>
    </source>
</evidence>
<evidence type="ECO:0000259" key="10">
    <source>
        <dbReference type="PROSITE" id="PS50853"/>
    </source>
</evidence>
<dbReference type="SUPFAM" id="SSF56204">
    <property type="entry name" value="Hect, E3 ligase catalytic domain"/>
    <property type="match status" value="1"/>
</dbReference>
<dbReference type="EMBL" id="BEYU01000052">
    <property type="protein sequence ID" value="GBG29066.1"/>
    <property type="molecule type" value="Genomic_DNA"/>
</dbReference>
<dbReference type="SMART" id="SM00119">
    <property type="entry name" value="HECTc"/>
    <property type="match status" value="1"/>
</dbReference>
<dbReference type="PROSITE" id="PS50237">
    <property type="entry name" value="HECT"/>
    <property type="match status" value="1"/>
</dbReference>
<dbReference type="OrthoDB" id="5981550at2759"/>
<evidence type="ECO:0000259" key="9">
    <source>
        <dbReference type="PROSITE" id="PS50237"/>
    </source>
</evidence>
<dbReference type="CDD" id="cd00201">
    <property type="entry name" value="WW"/>
    <property type="match status" value="1"/>
</dbReference>
<dbReference type="SUPFAM" id="SSF49265">
    <property type="entry name" value="Fibronectin type III"/>
    <property type="match status" value="1"/>
</dbReference>
<dbReference type="GO" id="GO:0005737">
    <property type="term" value="C:cytoplasm"/>
    <property type="evidence" value="ECO:0007669"/>
    <property type="project" value="TreeGrafter"/>
</dbReference>
<comment type="caution">
    <text evidence="11">The sequence shown here is derived from an EMBL/GenBank/DDBJ whole genome shotgun (WGS) entry which is preliminary data.</text>
</comment>
<keyword evidence="4" id="KW-0808">Transferase</keyword>
<dbReference type="InterPro" id="IPR013783">
    <property type="entry name" value="Ig-like_fold"/>
</dbReference>
<evidence type="ECO:0000256" key="5">
    <source>
        <dbReference type="ARBA" id="ARBA00022737"/>
    </source>
</evidence>
<protein>
    <recommendedName>
        <fullName evidence="3">HECT-type E3 ubiquitin transferase</fullName>
        <ecNumber evidence="3">2.3.2.26</ecNumber>
    </recommendedName>
</protein>
<dbReference type="SMART" id="SM00060">
    <property type="entry name" value="FN3"/>
    <property type="match status" value="3"/>
</dbReference>
<feature type="domain" description="WW" evidence="8">
    <location>
        <begin position="464"/>
        <end position="498"/>
    </location>
</feature>
<dbReference type="InParanoid" id="A0A2R5GDP8"/>
<evidence type="ECO:0000313" key="12">
    <source>
        <dbReference type="Proteomes" id="UP000241890"/>
    </source>
</evidence>
<dbReference type="InterPro" id="IPR000569">
    <property type="entry name" value="HECT_dom"/>
</dbReference>
<keyword evidence="12" id="KW-1185">Reference proteome</keyword>
<feature type="active site" description="Glycyl thioester intermediate" evidence="7">
    <location>
        <position position="871"/>
    </location>
</feature>
<dbReference type="UniPathway" id="UPA00143"/>
<dbReference type="Pfam" id="PF00632">
    <property type="entry name" value="HECT"/>
    <property type="match status" value="1"/>
</dbReference>
<dbReference type="Proteomes" id="UP000241890">
    <property type="component" value="Unassembled WGS sequence"/>
</dbReference>
<evidence type="ECO:0000256" key="4">
    <source>
        <dbReference type="ARBA" id="ARBA00022679"/>
    </source>
</evidence>
<dbReference type="InterPro" id="IPR036020">
    <property type="entry name" value="WW_dom_sf"/>
</dbReference>
<feature type="domain" description="HECT" evidence="9">
    <location>
        <begin position="575"/>
        <end position="903"/>
    </location>
</feature>
<dbReference type="PANTHER" id="PTHR11254:SF440">
    <property type="entry name" value="E3 UBIQUITIN-PROTEIN LIGASE NEDD-4"/>
    <property type="match status" value="1"/>
</dbReference>
<dbReference type="InterPro" id="IPR036116">
    <property type="entry name" value="FN3_sf"/>
</dbReference>
<comment type="pathway">
    <text evidence="2">Protein modification; protein ubiquitination.</text>
</comment>
<dbReference type="CDD" id="cd00063">
    <property type="entry name" value="FN3"/>
    <property type="match status" value="1"/>
</dbReference>
<gene>
    <name evidence="11" type="ORF">FCC1311_052882</name>
</gene>
<evidence type="ECO:0000259" key="8">
    <source>
        <dbReference type="PROSITE" id="PS50020"/>
    </source>
</evidence>
<dbReference type="CDD" id="cd00078">
    <property type="entry name" value="HECTc"/>
    <property type="match status" value="1"/>
</dbReference>
<keyword evidence="5" id="KW-0677">Repeat</keyword>
<dbReference type="SUPFAM" id="SSF51045">
    <property type="entry name" value="WW domain"/>
    <property type="match status" value="1"/>
</dbReference>
<dbReference type="InterPro" id="IPR003961">
    <property type="entry name" value="FN3_dom"/>
</dbReference>
<dbReference type="Gene3D" id="3.30.2160.10">
    <property type="entry name" value="Hect, E3 ligase catalytic domain"/>
    <property type="match status" value="1"/>
</dbReference>
<evidence type="ECO:0000256" key="1">
    <source>
        <dbReference type="ARBA" id="ARBA00000885"/>
    </source>
</evidence>
<evidence type="ECO:0000256" key="3">
    <source>
        <dbReference type="ARBA" id="ARBA00012485"/>
    </source>
</evidence>
<dbReference type="FunFam" id="3.30.2160.10:FF:000001">
    <property type="entry name" value="E3 ubiquitin-protein ligase NEDD4-like"/>
    <property type="match status" value="1"/>
</dbReference>
<reference evidence="11 12" key="1">
    <citation type="submission" date="2017-12" db="EMBL/GenBank/DDBJ databases">
        <title>Sequencing, de novo assembly and annotation of complete genome of a new Thraustochytrid species, strain FCC1311.</title>
        <authorList>
            <person name="Sedici K."/>
            <person name="Godart F."/>
            <person name="Aiese Cigliano R."/>
            <person name="Sanseverino W."/>
            <person name="Barakat M."/>
            <person name="Ortet P."/>
            <person name="Marechal E."/>
            <person name="Cagnac O."/>
            <person name="Amato A."/>
        </authorList>
    </citation>
    <scope>NUCLEOTIDE SEQUENCE [LARGE SCALE GENOMIC DNA]</scope>
</reference>
<dbReference type="SMART" id="SM00456">
    <property type="entry name" value="WW"/>
    <property type="match status" value="1"/>
</dbReference>
<dbReference type="PROSITE" id="PS01159">
    <property type="entry name" value="WW_DOMAIN_1"/>
    <property type="match status" value="1"/>
</dbReference>
<dbReference type="GO" id="GO:0061630">
    <property type="term" value="F:ubiquitin protein ligase activity"/>
    <property type="evidence" value="ECO:0007669"/>
    <property type="project" value="UniProtKB-EC"/>
</dbReference>
<dbReference type="PROSITE" id="PS50853">
    <property type="entry name" value="FN3"/>
    <property type="match status" value="1"/>
</dbReference>
<dbReference type="GO" id="GO:0006511">
    <property type="term" value="P:ubiquitin-dependent protein catabolic process"/>
    <property type="evidence" value="ECO:0007669"/>
    <property type="project" value="TreeGrafter"/>
</dbReference>
<dbReference type="InterPro" id="IPR001202">
    <property type="entry name" value="WW_dom"/>
</dbReference>
<dbReference type="InterPro" id="IPR035983">
    <property type="entry name" value="Hect_E3_ubiquitin_ligase"/>
</dbReference>
<accession>A0A2R5GDP8</accession>
<dbReference type="Gene3D" id="2.20.70.10">
    <property type="match status" value="1"/>
</dbReference>
<dbReference type="PROSITE" id="PS50020">
    <property type="entry name" value="WW_DOMAIN_2"/>
    <property type="match status" value="1"/>
</dbReference>
<evidence type="ECO:0000256" key="6">
    <source>
        <dbReference type="ARBA" id="ARBA00022786"/>
    </source>
</evidence>
<dbReference type="GO" id="GO:0016567">
    <property type="term" value="P:protein ubiquitination"/>
    <property type="evidence" value="ECO:0007669"/>
    <property type="project" value="UniProtKB-UniPathway"/>
</dbReference>
<dbReference type="Gene3D" id="3.90.1750.10">
    <property type="entry name" value="Hect, E3 ligase catalytic domains"/>
    <property type="match status" value="1"/>
</dbReference>
<dbReference type="Pfam" id="PF00397">
    <property type="entry name" value="WW"/>
    <property type="match status" value="1"/>
</dbReference>
<proteinExistence type="predicted"/>
<dbReference type="EC" id="2.3.2.26" evidence="3"/>
<sequence length="903" mass="100901">MAERNAQQRKAAHPKLSLDQLNKLKPKERILEELRIKPVTAEVTTTFSITIRWDYLYVTGEKQAQLTVVEVLLVAHESQICAVWASLDVSPDVKHQVQLHGSMWTSLPEDAVDVAKRQVYLGGLTDSCPGLVFRVRARHAVGWGEWSPQSEILQPLPTSRPKPVLGLREDEAYSVDVSWAEHARMPCFGQILCSEVFVRRLVSEPQGEDGNIIENLGDLTSAGFITSLEDIRVYSGRGATESTVGCAATQVGQRGQRPLLPGTLYSFRVETTMGLSRGDKRYNSRFVSKEATIKTQRGPPVPLSPCETQNLTSNGISLSWVPPLCDGGAQILRYRVFVESLGQRDADSLDNGHEPEEDEEVRCVFEGNTTSFDHDFTAADQGQRIGFHILAVNELGESKPGRTTWVRVPTAAEEAEEIAFAAAVASAADAREHGQMQEGLVVDTAAASDSGETHEILASPEGMVDLPEGWNEYWDPASEELFYYNVYTGENQWNKPTGLPSDARKSLVERHASETSQEREWRLFRKKRFRLLHHLHKTRKEQAAAANENPLAAFRLSIRRDHLVADSLVRLERFGIEALQSKLQVVFEGESGIDSGGLSKDWFLAFSNAMLQPDYCLFTRTERGEYELDPRGKLVPEAPRYIRIFGAVCGKALFDQQLVNAPLCTALLRRAVGSRPSLDDLREKDPVLARSLEWMLENDIQDIIEETFTVTSELFGAYQEVELIPGGAAIPVSNDNKIEYVDAIVDWHCGGSARGLLEAFMEGFRTLVPMELLRDFTPSEMRLLLNGKTEISVEDLRSGCVRYSGGYDVESEPVQLFWSVFADLTQVDRGRVLRFATGCDRVPLDGFSPLLPFTLTRSEFDKEALPTAHTCFHQLVLPPYETEHELRDKLLFACDHAIGFELT</sequence>
<keyword evidence="6 7" id="KW-0833">Ubl conjugation pathway</keyword>
<feature type="domain" description="Fibronectin type-III" evidence="10">
    <location>
        <begin position="299"/>
        <end position="411"/>
    </location>
</feature>
<dbReference type="AlphaFoldDB" id="A0A2R5GDP8"/>
<name>A0A2R5GDP8_9STRA</name>